<dbReference type="Pfam" id="PF19279">
    <property type="entry name" value="YegS_C"/>
    <property type="match status" value="1"/>
</dbReference>
<reference evidence="7" key="1">
    <citation type="submission" date="2018-05" db="EMBL/GenBank/DDBJ databases">
        <authorList>
            <person name="Lanie J.A."/>
            <person name="Ng W.-L."/>
            <person name="Kazmierczak K.M."/>
            <person name="Andrzejewski T.M."/>
            <person name="Davidsen T.M."/>
            <person name="Wayne K.J."/>
            <person name="Tettelin H."/>
            <person name="Glass J.I."/>
            <person name="Rusch D."/>
            <person name="Podicherti R."/>
            <person name="Tsui H.-C.T."/>
            <person name="Winkler M.E."/>
        </authorList>
    </citation>
    <scope>NUCLEOTIDE SEQUENCE</scope>
</reference>
<dbReference type="PANTHER" id="PTHR12358">
    <property type="entry name" value="SPHINGOSINE KINASE"/>
    <property type="match status" value="1"/>
</dbReference>
<keyword evidence="2" id="KW-0547">Nucleotide-binding</keyword>
<dbReference type="GO" id="GO:0005524">
    <property type="term" value="F:ATP binding"/>
    <property type="evidence" value="ECO:0007669"/>
    <property type="project" value="UniProtKB-KW"/>
</dbReference>
<sequence length="301" mass="33359">MQKIKIKKLCLILNPKAGSQDHETVLKSVQKELDQLKIEYLTYKSEYKGAISDFIQNENLEDFEGVCVIGGDGTINEAVNGLMRSGKSRSMALGIIPKGSGNAFAEDLGELKPLEALETILKGHVTPIDLFKIDHKGDTYFAINIIGWGMAAEVNILAEKLRWLGGIRYSLASLISVMRMKRYRLDCVLDDTSFSGEGLFFLALNTIHTGKGMKMAPHAVLDDGLIDIVLVKSASKLRVLKIFTQLFSGNHINDPHVEYKQIRRFALNTDGDPLNIDGENMGVTPIQAELIHKGIKIFTKL</sequence>
<dbReference type="InterPro" id="IPR001206">
    <property type="entry name" value="Diacylglycerol_kinase_cat_dom"/>
</dbReference>
<dbReference type="SMART" id="SM00046">
    <property type="entry name" value="DAGKc"/>
    <property type="match status" value="1"/>
</dbReference>
<evidence type="ECO:0000256" key="4">
    <source>
        <dbReference type="ARBA" id="ARBA00022840"/>
    </source>
</evidence>
<dbReference type="Pfam" id="PF00781">
    <property type="entry name" value="DAGK_cat"/>
    <property type="match status" value="1"/>
</dbReference>
<protein>
    <recommendedName>
        <fullName evidence="6">DAGKc domain-containing protein</fullName>
    </recommendedName>
</protein>
<dbReference type="AlphaFoldDB" id="A0A381U3K0"/>
<dbReference type="InterPro" id="IPR045540">
    <property type="entry name" value="YegS/DAGK_C"/>
</dbReference>
<dbReference type="EMBL" id="UINC01005526">
    <property type="protein sequence ID" value="SVA21887.1"/>
    <property type="molecule type" value="Genomic_DNA"/>
</dbReference>
<dbReference type="PROSITE" id="PS50146">
    <property type="entry name" value="DAGK"/>
    <property type="match status" value="1"/>
</dbReference>
<evidence type="ECO:0000256" key="5">
    <source>
        <dbReference type="SAM" id="Coils"/>
    </source>
</evidence>
<dbReference type="InterPro" id="IPR005218">
    <property type="entry name" value="Diacylglycerol/lipid_kinase"/>
</dbReference>
<dbReference type="GO" id="GO:0008654">
    <property type="term" value="P:phospholipid biosynthetic process"/>
    <property type="evidence" value="ECO:0007669"/>
    <property type="project" value="InterPro"/>
</dbReference>
<dbReference type="GO" id="GO:0016301">
    <property type="term" value="F:kinase activity"/>
    <property type="evidence" value="ECO:0007669"/>
    <property type="project" value="UniProtKB-KW"/>
</dbReference>
<dbReference type="PANTHER" id="PTHR12358:SF54">
    <property type="entry name" value="SPHINGOSINE KINASE RELATED PROTEIN"/>
    <property type="match status" value="1"/>
</dbReference>
<dbReference type="InterPro" id="IPR050187">
    <property type="entry name" value="Lipid_Phosphate_FormReg"/>
</dbReference>
<organism evidence="7">
    <name type="scientific">marine metagenome</name>
    <dbReference type="NCBI Taxonomy" id="408172"/>
    <lineage>
        <taxon>unclassified sequences</taxon>
        <taxon>metagenomes</taxon>
        <taxon>ecological metagenomes</taxon>
    </lineage>
</organism>
<keyword evidence="3" id="KW-0418">Kinase</keyword>
<name>A0A381U3K0_9ZZZZ</name>
<keyword evidence="1" id="KW-0808">Transferase</keyword>
<dbReference type="Gene3D" id="2.60.200.40">
    <property type="match status" value="2"/>
</dbReference>
<accession>A0A381U3K0</accession>
<proteinExistence type="predicted"/>
<dbReference type="SUPFAM" id="SSF111331">
    <property type="entry name" value="NAD kinase/diacylglycerol kinase-like"/>
    <property type="match status" value="1"/>
</dbReference>
<dbReference type="InterPro" id="IPR016064">
    <property type="entry name" value="NAD/diacylglycerol_kinase_sf"/>
</dbReference>
<dbReference type="Gene3D" id="3.40.50.10330">
    <property type="entry name" value="Probable inorganic polyphosphate/atp-NAD kinase, domain 1"/>
    <property type="match status" value="1"/>
</dbReference>
<evidence type="ECO:0000256" key="2">
    <source>
        <dbReference type="ARBA" id="ARBA00022741"/>
    </source>
</evidence>
<evidence type="ECO:0000313" key="7">
    <source>
        <dbReference type="EMBL" id="SVA21887.1"/>
    </source>
</evidence>
<evidence type="ECO:0000256" key="3">
    <source>
        <dbReference type="ARBA" id="ARBA00022777"/>
    </source>
</evidence>
<dbReference type="NCBIfam" id="TIGR00147">
    <property type="entry name" value="YegS/Rv2252/BmrU family lipid kinase"/>
    <property type="match status" value="1"/>
</dbReference>
<keyword evidence="5" id="KW-0175">Coiled coil</keyword>
<gene>
    <name evidence="7" type="ORF">METZ01_LOCUS74741</name>
</gene>
<feature type="domain" description="DAGKc" evidence="6">
    <location>
        <begin position="4"/>
        <end position="137"/>
    </location>
</feature>
<evidence type="ECO:0000259" key="6">
    <source>
        <dbReference type="PROSITE" id="PS50146"/>
    </source>
</evidence>
<dbReference type="InterPro" id="IPR017438">
    <property type="entry name" value="ATP-NAD_kinase_N"/>
</dbReference>
<evidence type="ECO:0000256" key="1">
    <source>
        <dbReference type="ARBA" id="ARBA00022679"/>
    </source>
</evidence>
<keyword evidence="4" id="KW-0067">ATP-binding</keyword>
<feature type="coiled-coil region" evidence="5">
    <location>
        <begin position="19"/>
        <end position="46"/>
    </location>
</feature>